<sequence length="85" mass="9621">MQRVNRAGGPTSPGSFPVVDVLYEEGVGGLRLLEPEQLFLRQDGKLLFFYPTSPDVPDQEWAVNVDRVVTLRFCWTCVLEESDFS</sequence>
<gene>
    <name evidence="1" type="primary">38</name>
    <name evidence="1" type="ORF">SEA_GHOBES_38</name>
</gene>
<reference evidence="2" key="1">
    <citation type="submission" date="2016-07" db="EMBL/GenBank/DDBJ databases">
        <authorList>
            <person name="Florea S."/>
            <person name="Webb J.S."/>
            <person name="Jaromczyk J."/>
            <person name="Schardl C.L."/>
        </authorList>
    </citation>
    <scope>NUCLEOTIDE SEQUENCE [LARGE SCALE GENOMIC DNA]</scope>
</reference>
<keyword evidence="2" id="KW-1185">Reference proteome</keyword>
<organism evidence="1 2">
    <name type="scientific">Gordonia phage Ghobes</name>
    <dbReference type="NCBI Taxonomy" id="1887647"/>
    <lineage>
        <taxon>Viruses</taxon>
        <taxon>Duplodnaviria</taxon>
        <taxon>Heunggongvirae</taxon>
        <taxon>Uroviricota</taxon>
        <taxon>Caudoviricetes</taxon>
        <taxon>Ghobesvirus</taxon>
        <taxon>Ghobesvirus ghobes</taxon>
    </lineage>
</organism>
<dbReference type="EMBL" id="KX557278">
    <property type="protein sequence ID" value="AOE44389.1"/>
    <property type="molecule type" value="Genomic_DNA"/>
</dbReference>
<name>A0A1B3B075_9CAUD</name>
<dbReference type="Proteomes" id="UP000203019">
    <property type="component" value="Segment"/>
</dbReference>
<evidence type="ECO:0000313" key="1">
    <source>
        <dbReference type="EMBL" id="AOE44389.1"/>
    </source>
</evidence>
<accession>A0A1B3B075</accession>
<protein>
    <submittedName>
        <fullName evidence="1">Uncharacterized protein</fullName>
    </submittedName>
</protein>
<evidence type="ECO:0000313" key="2">
    <source>
        <dbReference type="Proteomes" id="UP000203019"/>
    </source>
</evidence>
<dbReference type="KEGG" id="vg:29063321"/>
<dbReference type="GeneID" id="29063321"/>
<dbReference type="RefSeq" id="YP_009281141.1">
    <property type="nucleotide sequence ID" value="NC_031028.1"/>
</dbReference>
<proteinExistence type="predicted"/>